<reference evidence="2 3" key="1">
    <citation type="submission" date="2024-04" db="EMBL/GenBank/DDBJ databases">
        <title>Phyllosticta paracitricarpa is synonymous to the EU quarantine fungus P. citricarpa based on phylogenomic analyses.</title>
        <authorList>
            <consortium name="Lawrence Berkeley National Laboratory"/>
            <person name="Van ingen-buijs V.A."/>
            <person name="Van westerhoven A.C."/>
            <person name="Haridas S."/>
            <person name="Skiadas P."/>
            <person name="Martin F."/>
            <person name="Groenewald J.Z."/>
            <person name="Crous P.W."/>
            <person name="Seidl M.F."/>
        </authorList>
    </citation>
    <scope>NUCLEOTIDE SEQUENCE [LARGE SCALE GENOMIC DNA]</scope>
    <source>
        <strain evidence="2 3">CPC 17464</strain>
    </source>
</reference>
<evidence type="ECO:0000256" key="1">
    <source>
        <dbReference type="SAM" id="MobiDB-lite"/>
    </source>
</evidence>
<organism evidence="2 3">
    <name type="scientific">Phyllosticta citribraziliensis</name>
    <dbReference type="NCBI Taxonomy" id="989973"/>
    <lineage>
        <taxon>Eukaryota</taxon>
        <taxon>Fungi</taxon>
        <taxon>Dikarya</taxon>
        <taxon>Ascomycota</taxon>
        <taxon>Pezizomycotina</taxon>
        <taxon>Dothideomycetes</taxon>
        <taxon>Dothideomycetes incertae sedis</taxon>
        <taxon>Botryosphaeriales</taxon>
        <taxon>Phyllostictaceae</taxon>
        <taxon>Phyllosticta</taxon>
    </lineage>
</organism>
<dbReference type="GeneID" id="92026974"/>
<feature type="compositionally biased region" description="Low complexity" evidence="1">
    <location>
        <begin position="39"/>
        <end position="63"/>
    </location>
</feature>
<dbReference type="Proteomes" id="UP001360953">
    <property type="component" value="Unassembled WGS sequence"/>
</dbReference>
<proteinExistence type="predicted"/>
<dbReference type="RefSeq" id="XP_066650433.1">
    <property type="nucleotide sequence ID" value="XM_066794068.1"/>
</dbReference>
<keyword evidence="3" id="KW-1185">Reference proteome</keyword>
<feature type="compositionally biased region" description="Acidic residues" evidence="1">
    <location>
        <begin position="69"/>
        <end position="93"/>
    </location>
</feature>
<feature type="region of interest" description="Disordered" evidence="1">
    <location>
        <begin position="1"/>
        <end position="111"/>
    </location>
</feature>
<sequence>MDTSTMTGNDISSKVQSQSCSEDSTEVALQTEEMFDETSSQASDEISSQSSDEALSRSSSRTSMTIHDAEDEAEDEESQDSDTDSDTDSDGTDFDYSYYHDRDYDSEEEGEHYRVYDDDYVEPELQHPRCIYQDIRSRCLDINQQNKLSSAAGLELHNLMTDALAKNKMLFEFRQASQPCRTPDMAQEQWEQQLSTTYRRQTQLLLEALEADIAYFRKALREMVQAYFENYNSKDPPSTHDYEEERERIHHEVGDTRANILVVRLRADRLLERFLDLFRRKTLVKEEDWACVDQLIPTWRTPHTSGGRLCSNDWPERVTRTNQERQRTASEAFAQWGWERARRVSRGVERGWLMGQRFIPLDEAFVDSFIPPCLSEPLLQHLFGGAAPDVRSPENMLPDIPLGVLTGVMAPAIANDEVLDAKGDRIVIPFASNSSDKWIHTSLVSDNLPWLYTTDATFRLKEFGTRAYPLNPDRRCAFLHLLINMFHVRRWEEELPPNEGWWAPWHDHVGEMMKSERWGATASRLRRSTVLQMASTIGHIRDFGAEFKGGIEEPNDAGADTDAELDMLITNIVEEHLFPSPAVVFPDESKYERLVFGETDIVAEMQRRRAHFCAAGAPGATVKCVFAHGMTTYWSRRGSELNVHW</sequence>
<dbReference type="EMBL" id="JBBPEH010000014">
    <property type="protein sequence ID" value="KAK7530194.1"/>
    <property type="molecule type" value="Genomic_DNA"/>
</dbReference>
<name>A0ABR1L659_9PEZI</name>
<accession>A0ABR1L659</accession>
<feature type="compositionally biased region" description="Polar residues" evidence="1">
    <location>
        <begin position="1"/>
        <end position="22"/>
    </location>
</feature>
<evidence type="ECO:0000313" key="3">
    <source>
        <dbReference type="Proteomes" id="UP001360953"/>
    </source>
</evidence>
<evidence type="ECO:0000313" key="2">
    <source>
        <dbReference type="EMBL" id="KAK7530194.1"/>
    </source>
</evidence>
<gene>
    <name evidence="2" type="ORF">J3D65DRAFT_149182</name>
</gene>
<protein>
    <submittedName>
        <fullName evidence="2">Uncharacterized protein</fullName>
    </submittedName>
</protein>
<comment type="caution">
    <text evidence="2">The sequence shown here is derived from an EMBL/GenBank/DDBJ whole genome shotgun (WGS) entry which is preliminary data.</text>
</comment>